<evidence type="ECO:0000313" key="1">
    <source>
        <dbReference type="EnsemblMetazoa" id="AALB006605-PA"/>
    </source>
</evidence>
<dbReference type="Gene3D" id="3.30.160.60">
    <property type="entry name" value="Classic Zinc Finger"/>
    <property type="match status" value="1"/>
</dbReference>
<reference evidence="1" key="2">
    <citation type="submission" date="2022-08" db="UniProtKB">
        <authorList>
            <consortium name="EnsemblMetazoa"/>
        </authorList>
    </citation>
    <scope>IDENTIFICATION</scope>
    <source>
        <strain evidence="1">STECLA/ALBI9_A</strain>
    </source>
</reference>
<dbReference type="SMART" id="SM00355">
    <property type="entry name" value="ZnF_C2H2"/>
    <property type="match status" value="2"/>
</dbReference>
<evidence type="ECO:0000313" key="2">
    <source>
        <dbReference type="Proteomes" id="UP000069272"/>
    </source>
</evidence>
<dbReference type="InterPro" id="IPR013087">
    <property type="entry name" value="Znf_C2H2_type"/>
</dbReference>
<dbReference type="Proteomes" id="UP000069272">
    <property type="component" value="Chromosome X"/>
</dbReference>
<organism evidence="1 2">
    <name type="scientific">Anopheles albimanus</name>
    <name type="common">New world malaria mosquito</name>
    <dbReference type="NCBI Taxonomy" id="7167"/>
    <lineage>
        <taxon>Eukaryota</taxon>
        <taxon>Metazoa</taxon>
        <taxon>Ecdysozoa</taxon>
        <taxon>Arthropoda</taxon>
        <taxon>Hexapoda</taxon>
        <taxon>Insecta</taxon>
        <taxon>Pterygota</taxon>
        <taxon>Neoptera</taxon>
        <taxon>Endopterygota</taxon>
        <taxon>Diptera</taxon>
        <taxon>Nematocera</taxon>
        <taxon>Culicoidea</taxon>
        <taxon>Culicidae</taxon>
        <taxon>Anophelinae</taxon>
        <taxon>Anopheles</taxon>
    </lineage>
</organism>
<dbReference type="PROSITE" id="PS50157">
    <property type="entry name" value="ZINC_FINGER_C2H2_2"/>
    <property type="match status" value="1"/>
</dbReference>
<accession>A0A182FJB0</accession>
<dbReference type="AlphaFoldDB" id="A0A182FJB0"/>
<sequence length="78" mass="9148">MRKKIPPPTISTRNAASSKRSMCRICSAIMTTSNLWRHERTQHSMPSPKKCIICNKAFKNKYSLREHHRMTHENRPAQ</sequence>
<dbReference type="EnsemblMetazoa" id="AALB006605-RA">
    <property type="protein sequence ID" value="AALB006605-PA"/>
    <property type="gene ID" value="AALB006605"/>
</dbReference>
<dbReference type="SUPFAM" id="SSF57667">
    <property type="entry name" value="beta-beta-alpha zinc fingers"/>
    <property type="match status" value="1"/>
</dbReference>
<dbReference type="VEuPathDB" id="VectorBase:AALB006605"/>
<protein>
    <submittedName>
        <fullName evidence="1">Uncharacterized protein</fullName>
    </submittedName>
</protein>
<proteinExistence type="predicted"/>
<dbReference type="InterPro" id="IPR036236">
    <property type="entry name" value="Znf_C2H2_sf"/>
</dbReference>
<name>A0A182FJB0_ANOAL</name>
<keyword evidence="2" id="KW-1185">Reference proteome</keyword>
<dbReference type="PROSITE" id="PS00028">
    <property type="entry name" value="ZINC_FINGER_C2H2_1"/>
    <property type="match status" value="1"/>
</dbReference>
<reference evidence="1 2" key="1">
    <citation type="journal article" date="2017" name="G3 (Bethesda)">
        <title>The Physical Genome Mapping of Anopheles albimanus Corrected Scaffold Misassemblies and Identified Interarm Rearrangements in Genus Anopheles.</title>
        <authorList>
            <person name="Artemov G.N."/>
            <person name="Peery A.N."/>
            <person name="Jiang X."/>
            <person name="Tu Z."/>
            <person name="Stegniy V.N."/>
            <person name="Sharakhova M.V."/>
            <person name="Sharakhov I.V."/>
        </authorList>
    </citation>
    <scope>NUCLEOTIDE SEQUENCE [LARGE SCALE GENOMIC DNA]</scope>
    <source>
        <strain evidence="1 2">ALBI9_A</strain>
    </source>
</reference>